<dbReference type="InterPro" id="IPR055347">
    <property type="entry name" value="UTP6_N"/>
</dbReference>
<dbReference type="InterPro" id="IPR013949">
    <property type="entry name" value="Utp6"/>
</dbReference>
<dbReference type="SUPFAM" id="SSF48452">
    <property type="entry name" value="TPR-like"/>
    <property type="match status" value="2"/>
</dbReference>
<dbReference type="GO" id="GO:0034388">
    <property type="term" value="C:Pwp2p-containing subcomplex of 90S preribosome"/>
    <property type="evidence" value="ECO:0007669"/>
    <property type="project" value="TreeGrafter"/>
</dbReference>
<feature type="domain" description="U3 small nucleolar RNA-associated protein 6 N-terminal" evidence="6">
    <location>
        <begin position="9"/>
        <end position="85"/>
    </location>
</feature>
<keyword evidence="9" id="KW-1185">Reference proteome</keyword>
<accession>A0A8S1C0T1</accession>
<evidence type="ECO:0000256" key="1">
    <source>
        <dbReference type="ARBA" id="ARBA00004604"/>
    </source>
</evidence>
<dbReference type="InterPro" id="IPR056907">
    <property type="entry name" value="UTP6_C"/>
</dbReference>
<evidence type="ECO:0008006" key="10">
    <source>
        <dbReference type="Google" id="ProtNLM"/>
    </source>
</evidence>
<gene>
    <name evidence="8" type="ORF">CLODIP_2_CD14436</name>
</gene>
<evidence type="ECO:0000256" key="2">
    <source>
        <dbReference type="ARBA" id="ARBA00010734"/>
    </source>
</evidence>
<proteinExistence type="inferred from homology"/>
<evidence type="ECO:0000259" key="7">
    <source>
        <dbReference type="Pfam" id="PF24892"/>
    </source>
</evidence>
<dbReference type="SMART" id="SM00386">
    <property type="entry name" value="HAT"/>
    <property type="match status" value="6"/>
</dbReference>
<evidence type="ECO:0000256" key="4">
    <source>
        <dbReference type="ARBA" id="ARBA00022737"/>
    </source>
</evidence>
<dbReference type="GO" id="GO:0000462">
    <property type="term" value="P:maturation of SSU-rRNA from tricistronic rRNA transcript (SSU-rRNA, 5.8S rRNA, LSU-rRNA)"/>
    <property type="evidence" value="ECO:0007669"/>
    <property type="project" value="InterPro"/>
</dbReference>
<organism evidence="8 9">
    <name type="scientific">Cloeon dipterum</name>
    <dbReference type="NCBI Taxonomy" id="197152"/>
    <lineage>
        <taxon>Eukaryota</taxon>
        <taxon>Metazoa</taxon>
        <taxon>Ecdysozoa</taxon>
        <taxon>Arthropoda</taxon>
        <taxon>Hexapoda</taxon>
        <taxon>Insecta</taxon>
        <taxon>Pterygota</taxon>
        <taxon>Palaeoptera</taxon>
        <taxon>Ephemeroptera</taxon>
        <taxon>Pisciforma</taxon>
        <taxon>Baetidae</taxon>
        <taxon>Cloeon</taxon>
    </lineage>
</organism>
<sequence length="603" mass="71264">MAEFIQLRMEEMRPELEQYAKFELFGLDEIREITIKRKDLEYKLHKKVKEKEDYLQYIQYEVDLLRLLRLKLKNFKTSGKTTKIKKELCRFIVNRITKLLDFAINKFPQDARMWFTYVKFCKAEARYSEVSRNLERMLKFHGSKEEMWQLAAHWEYLECNNIKGARAFLLSGMRHHSKSELIYLEALWLELKGASDLRLEEIRRANLNKAAPNLDGDAIMKGELGIVMYQWAIEKLDSCKYLCAALKIALDFEFATELQKIIKSRLMSKFSDDFLTWKTLAQLELESYTLEGRFNIRLYYNRQKNPELQPSKRQIEYAFEILETAAHNINDEDSWSQFINMWLDLIEKSEEGGVGKRYPNLLNRQLKEALESAHIQAKLPAEFYRYYVDMLDDDEAKIDEVLSMATDRNPKCAELWMARLKLSFIKHDKAKSKKIFEEGIKHLKESEHELDLWILMKDQFVKDQDFLDKLFKKASATNSTSAEKIKIMHLNFVAGHKGLPTCRSLYAKLSVSPPFSLELHRRMIELETKQPKVDVRSARRCFEIACNQFGTKNSDQWMEYIDFEMKHGSKHLVTQLYTRASKELEPAESEKFAVKYQALQLCM</sequence>
<dbReference type="Proteomes" id="UP000494165">
    <property type="component" value="Unassembled WGS sequence"/>
</dbReference>
<dbReference type="GO" id="GO:0030515">
    <property type="term" value="F:snoRNA binding"/>
    <property type="evidence" value="ECO:0007669"/>
    <property type="project" value="InterPro"/>
</dbReference>
<dbReference type="InterPro" id="IPR003107">
    <property type="entry name" value="HAT"/>
</dbReference>
<protein>
    <recommendedName>
        <fullName evidence="10">U3 small nucleolar RNA-associated protein 6 homolog</fullName>
    </recommendedName>
</protein>
<dbReference type="PANTHER" id="PTHR23271">
    <property type="entry name" value="HEPATOCELLULAR CARCINOMA-ASSOCIATED ANTIGEN 66"/>
    <property type="match status" value="1"/>
</dbReference>
<keyword evidence="4" id="KW-0677">Repeat</keyword>
<evidence type="ECO:0000256" key="3">
    <source>
        <dbReference type="ARBA" id="ARBA00022552"/>
    </source>
</evidence>
<reference evidence="8 9" key="1">
    <citation type="submission" date="2020-04" db="EMBL/GenBank/DDBJ databases">
        <authorList>
            <person name="Alioto T."/>
            <person name="Alioto T."/>
            <person name="Gomez Garrido J."/>
        </authorList>
    </citation>
    <scope>NUCLEOTIDE SEQUENCE [LARGE SCALE GENOMIC DNA]</scope>
</reference>
<dbReference type="Pfam" id="PF24892">
    <property type="entry name" value="UTP6_C"/>
    <property type="match status" value="1"/>
</dbReference>
<dbReference type="Pfam" id="PF08640">
    <property type="entry name" value="U3_assoc_6"/>
    <property type="match status" value="1"/>
</dbReference>
<evidence type="ECO:0000256" key="5">
    <source>
        <dbReference type="ARBA" id="ARBA00023242"/>
    </source>
</evidence>
<evidence type="ECO:0000313" key="8">
    <source>
        <dbReference type="EMBL" id="CAB3362702.1"/>
    </source>
</evidence>
<dbReference type="PANTHER" id="PTHR23271:SF1">
    <property type="entry name" value="U3 SMALL NUCLEOLAR RNA-ASSOCIATED PROTEIN 6 HOMOLOG"/>
    <property type="match status" value="1"/>
</dbReference>
<dbReference type="EMBL" id="CADEPI010000009">
    <property type="protein sequence ID" value="CAB3362702.1"/>
    <property type="molecule type" value="Genomic_DNA"/>
</dbReference>
<keyword evidence="3" id="KW-0698">rRNA processing</keyword>
<keyword evidence="5" id="KW-0539">Nucleus</keyword>
<name>A0A8S1C0T1_9INSE</name>
<comment type="similarity">
    <text evidence="2">Belongs to the UTP6 family.</text>
</comment>
<dbReference type="OrthoDB" id="28112at2759"/>
<dbReference type="InterPro" id="IPR011990">
    <property type="entry name" value="TPR-like_helical_dom_sf"/>
</dbReference>
<feature type="domain" description="U3 small nucleolar RNA-associated protein 6 homolog C-terminal" evidence="7">
    <location>
        <begin position="318"/>
        <end position="584"/>
    </location>
</feature>
<dbReference type="Gene3D" id="1.25.40.10">
    <property type="entry name" value="Tetratricopeptide repeat domain"/>
    <property type="match status" value="2"/>
</dbReference>
<dbReference type="AlphaFoldDB" id="A0A8S1C0T1"/>
<evidence type="ECO:0000259" key="6">
    <source>
        <dbReference type="Pfam" id="PF08640"/>
    </source>
</evidence>
<comment type="caution">
    <text evidence="8">The sequence shown here is derived from an EMBL/GenBank/DDBJ whole genome shotgun (WGS) entry which is preliminary data.</text>
</comment>
<comment type="subcellular location">
    <subcellularLocation>
        <location evidence="1">Nucleus</location>
        <location evidence="1">Nucleolus</location>
    </subcellularLocation>
</comment>
<dbReference type="GO" id="GO:0032040">
    <property type="term" value="C:small-subunit processome"/>
    <property type="evidence" value="ECO:0007669"/>
    <property type="project" value="TreeGrafter"/>
</dbReference>
<evidence type="ECO:0000313" key="9">
    <source>
        <dbReference type="Proteomes" id="UP000494165"/>
    </source>
</evidence>